<keyword evidence="1" id="KW-0812">Transmembrane</keyword>
<reference evidence="2 3" key="1">
    <citation type="journal article" date="2012" name="Extremophiles">
        <title>Thermotomaculum hydrothermale gen. nov., sp. nov., a novel heterotrophic thermophile within the phylum Acidobacteria from a deep-sea hydrothermal vent chimney in the Southern Okinawa Trough.</title>
        <authorList>
            <person name="Izumi H."/>
            <person name="Nunoura T."/>
            <person name="Miyazaki M."/>
            <person name="Mino S."/>
            <person name="Toki T."/>
            <person name="Takai K."/>
            <person name="Sako Y."/>
            <person name="Sawabe T."/>
            <person name="Nakagawa S."/>
        </authorList>
    </citation>
    <scope>NUCLEOTIDE SEQUENCE [LARGE SCALE GENOMIC DNA]</scope>
    <source>
        <strain evidence="2 3">AC55</strain>
    </source>
</reference>
<protein>
    <recommendedName>
        <fullName evidence="4">DUF2065 domain-containing protein</fullName>
    </recommendedName>
</protein>
<sequence>MKLFLMVLGFTILIEGCMPFFTPKLYKKFTAEISQADEKILRILGFVAIIIGLLILYYAKGRL</sequence>
<evidence type="ECO:0000313" key="3">
    <source>
        <dbReference type="Proteomes" id="UP000595564"/>
    </source>
</evidence>
<keyword evidence="1" id="KW-0472">Membrane</keyword>
<proteinExistence type="predicted"/>
<accession>A0A7R6T0D0</accession>
<evidence type="ECO:0000256" key="1">
    <source>
        <dbReference type="SAM" id="Phobius"/>
    </source>
</evidence>
<gene>
    <name evidence="2" type="ORF">TTHT_2188</name>
</gene>
<dbReference type="InterPro" id="IPR019201">
    <property type="entry name" value="DUF2065"/>
</dbReference>
<dbReference type="Proteomes" id="UP000595564">
    <property type="component" value="Chromosome"/>
</dbReference>
<feature type="transmembrane region" description="Helical" evidence="1">
    <location>
        <begin position="43"/>
        <end position="59"/>
    </location>
</feature>
<dbReference type="KEGG" id="thyd:TTHT_2188"/>
<keyword evidence="1" id="KW-1133">Transmembrane helix</keyword>
<organism evidence="2 3">
    <name type="scientific">Thermotomaculum hydrothermale</name>
    <dbReference type="NCBI Taxonomy" id="981385"/>
    <lineage>
        <taxon>Bacteria</taxon>
        <taxon>Pseudomonadati</taxon>
        <taxon>Acidobacteriota</taxon>
        <taxon>Holophagae</taxon>
        <taxon>Thermotomaculales</taxon>
        <taxon>Thermotomaculaceae</taxon>
        <taxon>Thermotomaculum</taxon>
    </lineage>
</organism>
<dbReference type="Pfam" id="PF09838">
    <property type="entry name" value="DUF2065"/>
    <property type="match status" value="1"/>
</dbReference>
<keyword evidence="3" id="KW-1185">Reference proteome</keyword>
<name>A0A7R6T0D0_9BACT</name>
<evidence type="ECO:0000313" key="2">
    <source>
        <dbReference type="EMBL" id="BBB33615.1"/>
    </source>
</evidence>
<dbReference type="AlphaFoldDB" id="A0A7R6T0D0"/>
<dbReference type="EMBL" id="AP017470">
    <property type="protein sequence ID" value="BBB33615.1"/>
    <property type="molecule type" value="Genomic_DNA"/>
</dbReference>
<evidence type="ECO:0008006" key="4">
    <source>
        <dbReference type="Google" id="ProtNLM"/>
    </source>
</evidence>